<dbReference type="InterPro" id="IPR058357">
    <property type="entry name" value="DUF8044"/>
</dbReference>
<geneLocation type="plasmid" evidence="2 3">
    <name>unnamed1</name>
</geneLocation>
<evidence type="ECO:0000313" key="3">
    <source>
        <dbReference type="Proteomes" id="UP000830729"/>
    </source>
</evidence>
<evidence type="ECO:0000313" key="2">
    <source>
        <dbReference type="EMBL" id="UPV76662.1"/>
    </source>
</evidence>
<dbReference type="KEGG" id="halx:M0R89_19210"/>
<evidence type="ECO:0000256" key="1">
    <source>
        <dbReference type="SAM" id="Phobius"/>
    </source>
</evidence>
<name>A0A8U0HZU7_9EURY</name>
<dbReference type="Pfam" id="PF26161">
    <property type="entry name" value="DUF8044"/>
    <property type="match status" value="1"/>
</dbReference>
<keyword evidence="1" id="KW-1133">Transmembrane helix</keyword>
<dbReference type="Proteomes" id="UP000830729">
    <property type="component" value="Plasmid unnamed1"/>
</dbReference>
<reference evidence="2 3" key="1">
    <citation type="submission" date="2022-04" db="EMBL/GenBank/DDBJ databases">
        <title>Diverse halophilic archaea isolated from saline environments.</title>
        <authorList>
            <person name="Cui H.-L."/>
        </authorList>
    </citation>
    <scope>NUCLEOTIDE SEQUENCE [LARGE SCALE GENOMIC DNA]</scope>
    <source>
        <strain evidence="2 3">XZYJT49</strain>
        <plasmid evidence="2 3">unnamed1</plasmid>
    </source>
</reference>
<dbReference type="EMBL" id="CP096660">
    <property type="protein sequence ID" value="UPV76662.1"/>
    <property type="molecule type" value="Genomic_DNA"/>
</dbReference>
<feature type="transmembrane region" description="Helical" evidence="1">
    <location>
        <begin position="32"/>
        <end position="51"/>
    </location>
</feature>
<keyword evidence="1" id="KW-0472">Membrane</keyword>
<gene>
    <name evidence="2" type="ORF">M0R89_19210</name>
</gene>
<accession>A0A8U0HZU7</accession>
<dbReference type="RefSeq" id="WP_248652695.1">
    <property type="nucleotide sequence ID" value="NZ_CP096660.1"/>
</dbReference>
<proteinExistence type="predicted"/>
<keyword evidence="1" id="KW-0812">Transmembrane</keyword>
<sequence length="84" mass="9556">MLRRHEFVLAHVSWMLLGVLGLTLFGLMSLQAFAFVSFVGFLGLVALTAPATRSPEWRRRLKWFVALVVVVFGYAVFRRVMGKL</sequence>
<feature type="transmembrane region" description="Helical" evidence="1">
    <location>
        <begin position="63"/>
        <end position="81"/>
    </location>
</feature>
<dbReference type="GeneID" id="72187375"/>
<keyword evidence="3" id="KW-1185">Reference proteome</keyword>
<organism evidence="2 3">
    <name type="scientific">Halorussus limi</name>
    <dbReference type="NCBI Taxonomy" id="2938695"/>
    <lineage>
        <taxon>Archaea</taxon>
        <taxon>Methanobacteriati</taxon>
        <taxon>Methanobacteriota</taxon>
        <taxon>Stenosarchaea group</taxon>
        <taxon>Halobacteria</taxon>
        <taxon>Halobacteriales</taxon>
        <taxon>Haladaptataceae</taxon>
        <taxon>Halorussus</taxon>
    </lineage>
</organism>
<protein>
    <submittedName>
        <fullName evidence="2">Uncharacterized protein</fullName>
    </submittedName>
</protein>
<feature type="transmembrane region" description="Helical" evidence="1">
    <location>
        <begin position="7"/>
        <end position="26"/>
    </location>
</feature>
<keyword evidence="2" id="KW-0614">Plasmid</keyword>
<dbReference type="AlphaFoldDB" id="A0A8U0HZU7"/>